<evidence type="ECO:0000313" key="2">
    <source>
        <dbReference type="Proteomes" id="UP001501729"/>
    </source>
</evidence>
<name>A0AAV3UE11_9EURY</name>
<protein>
    <recommendedName>
        <fullName evidence="3">SnoaL-like polyketide cyclase</fullName>
    </recommendedName>
</protein>
<dbReference type="RefSeq" id="WP_227775983.1">
    <property type="nucleotide sequence ID" value="NZ_BAABKX010000001.1"/>
</dbReference>
<dbReference type="EMBL" id="BAABKX010000001">
    <property type="protein sequence ID" value="GAA5044876.1"/>
    <property type="molecule type" value="Genomic_DNA"/>
</dbReference>
<comment type="caution">
    <text evidence="1">The sequence shown here is derived from an EMBL/GenBank/DDBJ whole genome shotgun (WGS) entry which is preliminary data.</text>
</comment>
<dbReference type="SUPFAM" id="SSF54427">
    <property type="entry name" value="NTF2-like"/>
    <property type="match status" value="1"/>
</dbReference>
<keyword evidence="2" id="KW-1185">Reference proteome</keyword>
<evidence type="ECO:0000313" key="1">
    <source>
        <dbReference type="EMBL" id="GAA5044876.1"/>
    </source>
</evidence>
<evidence type="ECO:0008006" key="3">
    <source>
        <dbReference type="Google" id="ProtNLM"/>
    </source>
</evidence>
<organism evidence="1 2">
    <name type="scientific">Haladaptatus pallidirubidus</name>
    <dbReference type="NCBI Taxonomy" id="1008152"/>
    <lineage>
        <taxon>Archaea</taxon>
        <taxon>Methanobacteriati</taxon>
        <taxon>Methanobacteriota</taxon>
        <taxon>Stenosarchaea group</taxon>
        <taxon>Halobacteria</taxon>
        <taxon>Halobacteriales</taxon>
        <taxon>Haladaptataceae</taxon>
        <taxon>Haladaptatus</taxon>
    </lineage>
</organism>
<sequence>MTTETNQKLVRRDAEEIWSKGKTEIIDEIYDEDFVLHDPSSPNEEQGREEYREYVETFRRAFPDARYRVDIELAEDDLVSLRYTARGTHEGERVTVSGMEMYRVEDGNIVEMWTNYDALGLLQQLDVLPSLDELTREESAD</sequence>
<dbReference type="PANTHER" id="PTHR38436">
    <property type="entry name" value="POLYKETIDE CYCLASE SNOAL-LIKE DOMAIN"/>
    <property type="match status" value="1"/>
</dbReference>
<dbReference type="Pfam" id="PF07366">
    <property type="entry name" value="SnoaL"/>
    <property type="match status" value="1"/>
</dbReference>
<accession>A0AAV3UE11</accession>
<dbReference type="Proteomes" id="UP001501729">
    <property type="component" value="Unassembled WGS sequence"/>
</dbReference>
<reference evidence="1 2" key="1">
    <citation type="journal article" date="2019" name="Int. J. Syst. Evol. Microbiol.">
        <title>The Global Catalogue of Microorganisms (GCM) 10K type strain sequencing project: providing services to taxonomists for standard genome sequencing and annotation.</title>
        <authorList>
            <consortium name="The Broad Institute Genomics Platform"/>
            <consortium name="The Broad Institute Genome Sequencing Center for Infectious Disease"/>
            <person name="Wu L."/>
            <person name="Ma J."/>
        </authorList>
    </citation>
    <scope>NUCLEOTIDE SEQUENCE [LARGE SCALE GENOMIC DNA]</scope>
    <source>
        <strain evidence="1 2">JCM 17504</strain>
    </source>
</reference>
<proteinExistence type="predicted"/>
<dbReference type="InterPro" id="IPR032710">
    <property type="entry name" value="NTF2-like_dom_sf"/>
</dbReference>
<dbReference type="GeneID" id="68611769"/>
<dbReference type="GO" id="GO:0030638">
    <property type="term" value="P:polyketide metabolic process"/>
    <property type="evidence" value="ECO:0007669"/>
    <property type="project" value="InterPro"/>
</dbReference>
<dbReference type="InterPro" id="IPR009959">
    <property type="entry name" value="Cyclase_SnoaL-like"/>
</dbReference>
<dbReference type="AlphaFoldDB" id="A0AAV3UE11"/>
<dbReference type="PANTHER" id="PTHR38436:SF1">
    <property type="entry name" value="ESTER CYCLASE"/>
    <property type="match status" value="1"/>
</dbReference>
<gene>
    <name evidence="1" type="ORF">GCM10025751_11960</name>
</gene>
<dbReference type="Gene3D" id="3.10.450.50">
    <property type="match status" value="1"/>
</dbReference>